<reference evidence="2 3" key="1">
    <citation type="journal article" date="2018" name="Nat. Ecol. Evol.">
        <title>Pezizomycetes genomes reveal the molecular basis of ectomycorrhizal truffle lifestyle.</title>
        <authorList>
            <person name="Murat C."/>
            <person name="Payen T."/>
            <person name="Noel B."/>
            <person name="Kuo A."/>
            <person name="Morin E."/>
            <person name="Chen J."/>
            <person name="Kohler A."/>
            <person name="Krizsan K."/>
            <person name="Balestrini R."/>
            <person name="Da Silva C."/>
            <person name="Montanini B."/>
            <person name="Hainaut M."/>
            <person name="Levati E."/>
            <person name="Barry K.W."/>
            <person name="Belfiori B."/>
            <person name="Cichocki N."/>
            <person name="Clum A."/>
            <person name="Dockter R.B."/>
            <person name="Fauchery L."/>
            <person name="Guy J."/>
            <person name="Iotti M."/>
            <person name="Le Tacon F."/>
            <person name="Lindquist E.A."/>
            <person name="Lipzen A."/>
            <person name="Malagnac F."/>
            <person name="Mello A."/>
            <person name="Molinier V."/>
            <person name="Miyauchi S."/>
            <person name="Poulain J."/>
            <person name="Riccioni C."/>
            <person name="Rubini A."/>
            <person name="Sitrit Y."/>
            <person name="Splivallo R."/>
            <person name="Traeger S."/>
            <person name="Wang M."/>
            <person name="Zifcakova L."/>
            <person name="Wipf D."/>
            <person name="Zambonelli A."/>
            <person name="Paolocci F."/>
            <person name="Nowrousian M."/>
            <person name="Ottonello S."/>
            <person name="Baldrian P."/>
            <person name="Spatafora J.W."/>
            <person name="Henrissat B."/>
            <person name="Nagy L.G."/>
            <person name="Aury J.M."/>
            <person name="Wincker P."/>
            <person name="Grigoriev I.V."/>
            <person name="Bonfante P."/>
            <person name="Martin F.M."/>
        </authorList>
    </citation>
    <scope>NUCLEOTIDE SEQUENCE [LARGE SCALE GENOMIC DNA]</scope>
    <source>
        <strain evidence="2 3">ATCC MYA-4762</strain>
    </source>
</reference>
<gene>
    <name evidence="2" type="ORF">L211DRAFT_850406</name>
</gene>
<name>A0A3N4LMC3_9PEZI</name>
<keyword evidence="3" id="KW-1185">Reference proteome</keyword>
<evidence type="ECO:0000313" key="2">
    <source>
        <dbReference type="EMBL" id="RPB22649.1"/>
    </source>
</evidence>
<dbReference type="AlphaFoldDB" id="A0A3N4LMC3"/>
<protein>
    <submittedName>
        <fullName evidence="2">Uncharacterized protein</fullName>
    </submittedName>
</protein>
<accession>A0A3N4LMC3</accession>
<sequence length="614" mass="68028">MPRRGKGRLTSQYPDLRYSYTTGYEWAAQYRQESPPPPPQFPAWACAFEWRNEFLDFVKGPVNHYAWKLATETEPMPETPVAKVLLGLHQMVQGLRDAWGPAGRRELKLPQEVLDWATECEFMSHPPVALTTNASTQTPPPPRPKVTRDASTDPTPPLPARMVAREVKTSTTPATPPPIASRTSKTAKIGTRKTQGPVNGHSSLPVPPATQPVPTDKKGALPRAVNGPLSSGSEGGSGITQVLHVAVSKPDTKVEGAIRAGLAPIFGLCMPKSQLAQPQPVSLLPFVAYEARQAATQPEPIRVRRALPLEEFEYKVRQATGFFGRLPRLPSLYVQAPPGPQIPPPSQAESRSEPVRVRRALPLEEFEYKFRQATVLFGRLPWLPSLHVQAPPGPQLPRPPQPFLSAKKQPQQPVTLQPALTKPPPFGIGLGLPVSSQLETTPPLRVLKGEWVDQQCSVLYKLHETIWREMRMVYAEPVWTTEEKDRAETALILLSEVESLLKAKVGEGLGKIADATVQTGKPRAPDTTDPIRPPILPTFVTAARTRALRSSSLVPAPWVRSGRRKLNKCFQSMVGWMALGRTEESFEEKRLRDYGYMYIVDCQALKVKETMCLR</sequence>
<proteinExistence type="predicted"/>
<dbReference type="EMBL" id="ML121550">
    <property type="protein sequence ID" value="RPB22649.1"/>
    <property type="molecule type" value="Genomic_DNA"/>
</dbReference>
<organism evidence="2 3">
    <name type="scientific">Terfezia boudieri ATCC MYA-4762</name>
    <dbReference type="NCBI Taxonomy" id="1051890"/>
    <lineage>
        <taxon>Eukaryota</taxon>
        <taxon>Fungi</taxon>
        <taxon>Dikarya</taxon>
        <taxon>Ascomycota</taxon>
        <taxon>Pezizomycotina</taxon>
        <taxon>Pezizomycetes</taxon>
        <taxon>Pezizales</taxon>
        <taxon>Pezizaceae</taxon>
        <taxon>Terfezia</taxon>
    </lineage>
</organism>
<feature type="region of interest" description="Disordered" evidence="1">
    <location>
        <begin position="130"/>
        <end position="218"/>
    </location>
</feature>
<dbReference type="Proteomes" id="UP000267821">
    <property type="component" value="Unassembled WGS sequence"/>
</dbReference>
<evidence type="ECO:0000256" key="1">
    <source>
        <dbReference type="SAM" id="MobiDB-lite"/>
    </source>
</evidence>
<feature type="compositionally biased region" description="Polar residues" evidence="1">
    <location>
        <begin position="192"/>
        <end position="202"/>
    </location>
</feature>
<evidence type="ECO:0000313" key="3">
    <source>
        <dbReference type="Proteomes" id="UP000267821"/>
    </source>
</evidence>
<dbReference type="InParanoid" id="A0A3N4LMC3"/>